<feature type="non-terminal residue" evidence="12">
    <location>
        <position position="1"/>
    </location>
</feature>
<evidence type="ECO:0000313" key="13">
    <source>
        <dbReference type="Proteomes" id="UP001177023"/>
    </source>
</evidence>
<comment type="similarity">
    <text evidence="9">Belongs to the monovalent cation:proton antiporter 1 (CPA1) transporter (TC 2.A.36) family.</text>
</comment>
<evidence type="ECO:0000256" key="4">
    <source>
        <dbReference type="ARBA" id="ARBA00022989"/>
    </source>
</evidence>
<evidence type="ECO:0000256" key="9">
    <source>
        <dbReference type="RuleBase" id="RU003722"/>
    </source>
</evidence>
<feature type="transmembrane region" description="Helical" evidence="10">
    <location>
        <begin position="137"/>
        <end position="161"/>
    </location>
</feature>
<name>A0AA36CV69_9BILA</name>
<keyword evidence="5" id="KW-0915">Sodium</keyword>
<keyword evidence="8 9" id="KW-0739">Sodium transport</keyword>
<feature type="transmembrane region" description="Helical" evidence="10">
    <location>
        <begin position="236"/>
        <end position="255"/>
    </location>
</feature>
<feature type="transmembrane region" description="Helical" evidence="10">
    <location>
        <begin position="335"/>
        <end position="353"/>
    </location>
</feature>
<dbReference type="Proteomes" id="UP001177023">
    <property type="component" value="Unassembled WGS sequence"/>
</dbReference>
<dbReference type="GO" id="GO:0005886">
    <property type="term" value="C:plasma membrane"/>
    <property type="evidence" value="ECO:0007669"/>
    <property type="project" value="TreeGrafter"/>
</dbReference>
<feature type="transmembrane region" description="Helical" evidence="10">
    <location>
        <begin position="298"/>
        <end position="323"/>
    </location>
</feature>
<dbReference type="GO" id="GO:0015386">
    <property type="term" value="F:potassium:proton antiporter activity"/>
    <property type="evidence" value="ECO:0007669"/>
    <property type="project" value="TreeGrafter"/>
</dbReference>
<feature type="transmembrane region" description="Helical" evidence="10">
    <location>
        <begin position="210"/>
        <end position="230"/>
    </location>
</feature>
<dbReference type="AlphaFoldDB" id="A0AA36CV69"/>
<dbReference type="GO" id="GO:0015385">
    <property type="term" value="F:sodium:proton antiporter activity"/>
    <property type="evidence" value="ECO:0007669"/>
    <property type="project" value="InterPro"/>
</dbReference>
<feature type="transmembrane region" description="Helical" evidence="10">
    <location>
        <begin position="46"/>
        <end position="66"/>
    </location>
</feature>
<dbReference type="PANTHER" id="PTHR10110:SF125">
    <property type="entry name" value="SODIUM_HYDROGEN EXCHANGER"/>
    <property type="match status" value="1"/>
</dbReference>
<protein>
    <recommendedName>
        <fullName evidence="9">Sodium/hydrogen exchanger</fullName>
    </recommendedName>
</protein>
<evidence type="ECO:0000256" key="10">
    <source>
        <dbReference type="SAM" id="Phobius"/>
    </source>
</evidence>
<evidence type="ECO:0000256" key="8">
    <source>
        <dbReference type="ARBA" id="ARBA00023201"/>
    </source>
</evidence>
<evidence type="ECO:0000256" key="2">
    <source>
        <dbReference type="ARBA" id="ARBA00022448"/>
    </source>
</evidence>
<dbReference type="Pfam" id="PF00999">
    <property type="entry name" value="Na_H_Exchanger"/>
    <property type="match status" value="1"/>
</dbReference>
<dbReference type="EMBL" id="CATQJA010002641">
    <property type="protein sequence ID" value="CAJ0575960.1"/>
    <property type="molecule type" value="Genomic_DNA"/>
</dbReference>
<dbReference type="InterPro" id="IPR004709">
    <property type="entry name" value="NaH_exchanger"/>
</dbReference>
<comment type="subcellular location">
    <subcellularLocation>
        <location evidence="1">Membrane</location>
        <topology evidence="1">Multi-pass membrane protein</topology>
    </subcellularLocation>
</comment>
<feature type="transmembrane region" description="Helical" evidence="10">
    <location>
        <begin position="12"/>
        <end position="34"/>
    </location>
</feature>
<feature type="transmembrane region" description="Helical" evidence="10">
    <location>
        <begin position="365"/>
        <end position="385"/>
    </location>
</feature>
<dbReference type="PANTHER" id="PTHR10110">
    <property type="entry name" value="SODIUM/HYDROGEN EXCHANGER"/>
    <property type="match status" value="1"/>
</dbReference>
<comment type="caution">
    <text evidence="12">The sequence shown here is derived from an EMBL/GenBank/DDBJ whole genome shotgun (WGS) entry which is preliminary data.</text>
</comment>
<accession>A0AA36CV69</accession>
<feature type="transmembrane region" description="Helical" evidence="10">
    <location>
        <begin position="75"/>
        <end position="99"/>
    </location>
</feature>
<keyword evidence="3 9" id="KW-0812">Transmembrane</keyword>
<keyword evidence="4 10" id="KW-1133">Transmembrane helix</keyword>
<evidence type="ECO:0000256" key="3">
    <source>
        <dbReference type="ARBA" id="ARBA00022692"/>
    </source>
</evidence>
<dbReference type="Gene3D" id="6.10.140.1330">
    <property type="match status" value="1"/>
</dbReference>
<dbReference type="GO" id="GO:0098719">
    <property type="term" value="P:sodium ion import across plasma membrane"/>
    <property type="evidence" value="ECO:0007669"/>
    <property type="project" value="TreeGrafter"/>
</dbReference>
<dbReference type="InterPro" id="IPR006153">
    <property type="entry name" value="Cation/H_exchanger_TM"/>
</dbReference>
<keyword evidence="6 9" id="KW-0406">Ion transport</keyword>
<dbReference type="InterPro" id="IPR018422">
    <property type="entry name" value="Cation/H_exchanger_CPA1"/>
</dbReference>
<dbReference type="NCBIfam" id="TIGR00840">
    <property type="entry name" value="b_cpa1"/>
    <property type="match status" value="1"/>
</dbReference>
<evidence type="ECO:0000256" key="7">
    <source>
        <dbReference type="ARBA" id="ARBA00023136"/>
    </source>
</evidence>
<feature type="transmembrane region" description="Helical" evidence="10">
    <location>
        <begin position="267"/>
        <end position="286"/>
    </location>
</feature>
<evidence type="ECO:0000256" key="6">
    <source>
        <dbReference type="ARBA" id="ARBA00023065"/>
    </source>
</evidence>
<gene>
    <name evidence="12" type="ORF">MSPICULIGERA_LOCUS14260</name>
</gene>
<proteinExistence type="inferred from homology"/>
<sequence>MLKLLDMLEWHSVYTPLFLCTWIVAIILCKMVFHHNHKLASMFPESALLIALGLVVGFIVDQLWLLDVYMHPDLFFLYLLPPIALDAGNALGFTLWFFGDSYETHLGVLEIMLFATLISAVDPVAVLSVFEEIHVNQLLYICVFGESLLNDAVTIVLYHAFKSMVKIGVKEIDFHDFFDAFQSFLTVSCGGILVGLVCVCLTAMMSKYSYVVPVVQPLICLVIPFLSYLIAESAHLSGILAIVTCGLMMKPYIAGNLTEQSLTTVRYFLKTVTSSSEAIIFVFLGMSTFSKNHTWDYAFTAITVTACILWRFVGVYLFTYLANKKRVRKIGYMDQFIMGYGGLRGAICYGLVMTLDPTLIPAKDMLVSTTVIVIVVTVFIQGTTIKPLVKLLGVKTESPTCKNLTQHVFSQGRDDMMSGIEVIVGTRGSNYWRAALINFNNAYIQPVLMKSPRTRGEKLLEKYATLTAEAQRKRLLDQFGV</sequence>
<evidence type="ECO:0000259" key="11">
    <source>
        <dbReference type="Pfam" id="PF00999"/>
    </source>
</evidence>
<feature type="transmembrane region" description="Helical" evidence="10">
    <location>
        <begin position="181"/>
        <end position="203"/>
    </location>
</feature>
<evidence type="ECO:0000313" key="12">
    <source>
        <dbReference type="EMBL" id="CAJ0575960.1"/>
    </source>
</evidence>
<dbReference type="GO" id="GO:0051453">
    <property type="term" value="P:regulation of intracellular pH"/>
    <property type="evidence" value="ECO:0007669"/>
    <property type="project" value="TreeGrafter"/>
</dbReference>
<reference evidence="12" key="1">
    <citation type="submission" date="2023-06" db="EMBL/GenBank/DDBJ databases">
        <authorList>
            <person name="Delattre M."/>
        </authorList>
    </citation>
    <scope>NUCLEOTIDE SEQUENCE</scope>
    <source>
        <strain evidence="12">AF72</strain>
    </source>
</reference>
<keyword evidence="13" id="KW-1185">Reference proteome</keyword>
<evidence type="ECO:0000256" key="1">
    <source>
        <dbReference type="ARBA" id="ARBA00004141"/>
    </source>
</evidence>
<keyword evidence="2 9" id="KW-0813">Transport</keyword>
<keyword evidence="7 10" id="KW-0472">Membrane</keyword>
<feature type="domain" description="Cation/H+ exchanger transmembrane" evidence="11">
    <location>
        <begin position="91"/>
        <end position="390"/>
    </location>
</feature>
<feature type="transmembrane region" description="Helical" evidence="10">
    <location>
        <begin position="111"/>
        <end position="130"/>
    </location>
</feature>
<organism evidence="12 13">
    <name type="scientific">Mesorhabditis spiculigera</name>
    <dbReference type="NCBI Taxonomy" id="96644"/>
    <lineage>
        <taxon>Eukaryota</taxon>
        <taxon>Metazoa</taxon>
        <taxon>Ecdysozoa</taxon>
        <taxon>Nematoda</taxon>
        <taxon>Chromadorea</taxon>
        <taxon>Rhabditida</taxon>
        <taxon>Rhabditina</taxon>
        <taxon>Rhabditomorpha</taxon>
        <taxon>Rhabditoidea</taxon>
        <taxon>Rhabditidae</taxon>
        <taxon>Mesorhabditinae</taxon>
        <taxon>Mesorhabditis</taxon>
    </lineage>
</organism>
<evidence type="ECO:0000256" key="5">
    <source>
        <dbReference type="ARBA" id="ARBA00023053"/>
    </source>
</evidence>
<keyword evidence="9" id="KW-0050">Antiport</keyword>